<protein>
    <submittedName>
        <fullName evidence="1">Uncharacterized protein</fullName>
    </submittedName>
</protein>
<evidence type="ECO:0000313" key="2">
    <source>
        <dbReference type="EMBL" id="CAB4198982.1"/>
    </source>
</evidence>
<evidence type="ECO:0000313" key="1">
    <source>
        <dbReference type="EMBL" id="CAB4150473.1"/>
    </source>
</evidence>
<accession>A0A6J5MZR1</accession>
<reference evidence="1" key="1">
    <citation type="submission" date="2020-04" db="EMBL/GenBank/DDBJ databases">
        <authorList>
            <person name="Chiriac C."/>
            <person name="Salcher M."/>
            <person name="Ghai R."/>
            <person name="Kavagutti S V."/>
        </authorList>
    </citation>
    <scope>NUCLEOTIDE SEQUENCE</scope>
</reference>
<gene>
    <name evidence="2" type="ORF">UFOVP1332_10</name>
    <name evidence="1" type="ORF">UFOVP565_33</name>
</gene>
<dbReference type="EMBL" id="LR796545">
    <property type="protein sequence ID" value="CAB4150473.1"/>
    <property type="molecule type" value="Genomic_DNA"/>
</dbReference>
<sequence>MPTVPTQFVPQVDPTESRQGAYQAFPVQPMDNYAPRQLEAAGQRSLDLGNTVFRAGVLLEDARNDAMTRQLESMALGEANELINGEKGYSRTLLKDADDKYLPTVDALSGIVESTLDKTENDIQRAMLTPALARNFAAAKNKIVEHRSSQILKWNVSEHQARAGQYAQGAVNEFKSMNQVDAYGLPSGKFTENLYVAHKDMHEAGVLMGFAEGSAQMNELHRAVDTQVAQGVVNRLMNENNYKDALGYIKKQNELGNLQEDAYERMLTSVTSNRKIQVVDEISTSIIESGMASSFSNFEQKPVIASQDTLDILEVEGNPYAIAIKGKPGSAISAPQTCTVGNVKREENGTYSIVLQSDDGTNVMVENLHGPNLPKEGQVLQRDEQFSIVGNDTQPLVRVSATRNGKGINPLNLNSFSDYDRKTVEKPKTLQAALREADAVCKDPEQRRQVRADLRQMFAERDMIAAKDREDNLNNLYTELAKPGMSLAKIPKDLIALIDPKDLAAMRKSETESNDIGFEIEVTLKPSILTEVQKNEDKNAPPVTWLEAHRFDMSPALYLKFLKMTQEPDKLLAATIDADAFNIHMMQGGLKRLVDPKSDEDKYKAALYRNEIKERVRIQQQRSGVKLEVPEVNKIMDEVIMDKAMVDRAFTDTNDAIVTMTDEEVLSSYTVDNASQQMVLTIPPAKLQALKDALNKKGIPPTPREIVKLFREMRRNGK</sequence>
<name>A0A6J5MZR1_9CAUD</name>
<dbReference type="EMBL" id="LR797279">
    <property type="protein sequence ID" value="CAB4198982.1"/>
    <property type="molecule type" value="Genomic_DNA"/>
</dbReference>
<organism evidence="1">
    <name type="scientific">uncultured Caudovirales phage</name>
    <dbReference type="NCBI Taxonomy" id="2100421"/>
    <lineage>
        <taxon>Viruses</taxon>
        <taxon>Duplodnaviria</taxon>
        <taxon>Heunggongvirae</taxon>
        <taxon>Uroviricota</taxon>
        <taxon>Caudoviricetes</taxon>
        <taxon>Peduoviridae</taxon>
        <taxon>Maltschvirus</taxon>
        <taxon>Maltschvirus maltsch</taxon>
    </lineage>
</organism>
<proteinExistence type="predicted"/>